<dbReference type="RefSeq" id="WP_377471897.1">
    <property type="nucleotide sequence ID" value="NZ_JBHLWN010000074.1"/>
</dbReference>
<dbReference type="Pfam" id="PF00155">
    <property type="entry name" value="Aminotran_1_2"/>
    <property type="match status" value="1"/>
</dbReference>
<protein>
    <submittedName>
        <fullName evidence="6">PLP-dependent aminotransferase family protein</fullName>
    </submittedName>
</protein>
<dbReference type="InterPro" id="IPR004839">
    <property type="entry name" value="Aminotransferase_I/II_large"/>
</dbReference>
<dbReference type="SUPFAM" id="SSF53383">
    <property type="entry name" value="PLP-dependent transferases"/>
    <property type="match status" value="1"/>
</dbReference>
<evidence type="ECO:0000259" key="5">
    <source>
        <dbReference type="Pfam" id="PF00155"/>
    </source>
</evidence>
<proteinExistence type="predicted"/>
<evidence type="ECO:0000313" key="7">
    <source>
        <dbReference type="Proteomes" id="UP001589776"/>
    </source>
</evidence>
<evidence type="ECO:0000313" key="6">
    <source>
        <dbReference type="EMBL" id="MFC0214521.1"/>
    </source>
</evidence>
<dbReference type="PANTHER" id="PTHR42790:SF19">
    <property type="entry name" value="KYNURENINE_ALPHA-AMINOADIPATE AMINOTRANSFERASE, MITOCHONDRIAL"/>
    <property type="match status" value="1"/>
</dbReference>
<dbReference type="InterPro" id="IPR015421">
    <property type="entry name" value="PyrdxlP-dep_Trfase_major"/>
</dbReference>
<feature type="domain" description="Aminotransferase class I/classII large" evidence="5">
    <location>
        <begin position="39"/>
        <end position="381"/>
    </location>
</feature>
<dbReference type="Gene3D" id="3.40.640.10">
    <property type="entry name" value="Type I PLP-dependent aspartate aminotransferase-like (Major domain)"/>
    <property type="match status" value="1"/>
</dbReference>
<dbReference type="GO" id="GO:0008483">
    <property type="term" value="F:transaminase activity"/>
    <property type="evidence" value="ECO:0007669"/>
    <property type="project" value="UniProtKB-KW"/>
</dbReference>
<gene>
    <name evidence="6" type="ORF">ACFFK0_18985</name>
</gene>
<dbReference type="Proteomes" id="UP001589776">
    <property type="component" value="Unassembled WGS sequence"/>
</dbReference>
<dbReference type="Gene3D" id="3.90.1150.10">
    <property type="entry name" value="Aspartate Aminotransferase, domain 1"/>
    <property type="match status" value="1"/>
</dbReference>
<name>A0ABV6DPF6_9BACL</name>
<keyword evidence="2 6" id="KW-0032">Aminotransferase</keyword>
<evidence type="ECO:0000256" key="1">
    <source>
        <dbReference type="ARBA" id="ARBA00001933"/>
    </source>
</evidence>
<accession>A0ABV6DPF6</accession>
<dbReference type="CDD" id="cd00609">
    <property type="entry name" value="AAT_like"/>
    <property type="match status" value="1"/>
</dbReference>
<dbReference type="InterPro" id="IPR015422">
    <property type="entry name" value="PyrdxlP-dep_Trfase_small"/>
</dbReference>
<keyword evidence="4" id="KW-0663">Pyridoxal phosphate</keyword>
<reference evidence="6 7" key="1">
    <citation type="submission" date="2024-09" db="EMBL/GenBank/DDBJ databases">
        <authorList>
            <person name="Sun Q."/>
            <person name="Mori K."/>
        </authorList>
    </citation>
    <scope>NUCLEOTIDE SEQUENCE [LARGE SCALE GENOMIC DNA]</scope>
    <source>
        <strain evidence="6 7">CCM 7759</strain>
    </source>
</reference>
<evidence type="ECO:0000256" key="4">
    <source>
        <dbReference type="ARBA" id="ARBA00022898"/>
    </source>
</evidence>
<comment type="caution">
    <text evidence="6">The sequence shown here is derived from an EMBL/GenBank/DDBJ whole genome shotgun (WGS) entry which is preliminary data.</text>
</comment>
<dbReference type="InterPro" id="IPR050859">
    <property type="entry name" value="Class-I_PLP-dep_aminotransf"/>
</dbReference>
<dbReference type="PANTHER" id="PTHR42790">
    <property type="entry name" value="AMINOTRANSFERASE"/>
    <property type="match status" value="1"/>
</dbReference>
<evidence type="ECO:0000256" key="2">
    <source>
        <dbReference type="ARBA" id="ARBA00022576"/>
    </source>
</evidence>
<comment type="cofactor">
    <cofactor evidence="1">
        <name>pyridoxal 5'-phosphate</name>
        <dbReference type="ChEBI" id="CHEBI:597326"/>
    </cofactor>
</comment>
<organism evidence="6 7">
    <name type="scientific">Paenibacillus chartarius</name>
    <dbReference type="NCBI Taxonomy" id="747481"/>
    <lineage>
        <taxon>Bacteria</taxon>
        <taxon>Bacillati</taxon>
        <taxon>Bacillota</taxon>
        <taxon>Bacilli</taxon>
        <taxon>Bacillales</taxon>
        <taxon>Paenibacillaceae</taxon>
        <taxon>Paenibacillus</taxon>
    </lineage>
</organism>
<dbReference type="EMBL" id="JBHLWN010000074">
    <property type="protein sequence ID" value="MFC0214521.1"/>
    <property type="molecule type" value="Genomic_DNA"/>
</dbReference>
<keyword evidence="3" id="KW-0808">Transferase</keyword>
<dbReference type="InterPro" id="IPR015424">
    <property type="entry name" value="PyrdxlP-dep_Trfase"/>
</dbReference>
<keyword evidence="7" id="KW-1185">Reference proteome</keyword>
<sequence length="404" mass="44468">MEYRFSKTLEGFQSSAVREILKLTQGKSIISFAGGLPAAEHFPLQAVGEAANRALAQGASALQYGLTEGYLPLRETMTKRMAGKGMNVKPEEMILTTGSQQVIDLLSRVYIDPGDVILVERPTYLAAIQVFQARGAQIVSVESDRDGMKLDDLAAKIAQYAPKMVYVTPTFSNPAGKVWSLERRKGLLEQCLKANVLILEDDPYGELQFDGGERYPSIFSLYDGGQAAGNPVVYTSTFSKIVAPGLRTGWALGDVEVIRNIAKAKQAADLQSSTMDQMTLHQLLEHFDIDQHIGVIQADYKGRMKLMASLLAEQNWEGVEWSEPKGGMFFWVELPEGAKAEDLLKLAVEEGVAFVPGSSFYAGNPVHNTMRLNFTHSDNDTLRLGMQRLATAMQKYQAAGRMSR</sequence>
<evidence type="ECO:0000256" key="3">
    <source>
        <dbReference type="ARBA" id="ARBA00022679"/>
    </source>
</evidence>